<dbReference type="Proteomes" id="UP001240171">
    <property type="component" value="Unassembled WGS sequence"/>
</dbReference>
<gene>
    <name evidence="1" type="ORF">Q5741_00350</name>
</gene>
<evidence type="ECO:0000313" key="1">
    <source>
        <dbReference type="EMBL" id="MDO7904857.1"/>
    </source>
</evidence>
<dbReference type="EMBL" id="JAUQTB010000001">
    <property type="protein sequence ID" value="MDO7904857.1"/>
    <property type="molecule type" value="Genomic_DNA"/>
</dbReference>
<comment type="caution">
    <text evidence="1">The sequence shown here is derived from an EMBL/GenBank/DDBJ whole genome shotgun (WGS) entry which is preliminary data.</text>
</comment>
<proteinExistence type="predicted"/>
<sequence length="90" mass="10310">MKLTIMNASMKRDDEGAYLGQTIFQAEGYQSTFEITFFSKRGKEWDYSLHFTGDSGVEEEMLAVDALVEENDDVYDELLDAAWNKLPEDV</sequence>
<evidence type="ECO:0008006" key="3">
    <source>
        <dbReference type="Google" id="ProtNLM"/>
    </source>
</evidence>
<evidence type="ECO:0000313" key="2">
    <source>
        <dbReference type="Proteomes" id="UP001240171"/>
    </source>
</evidence>
<dbReference type="RefSeq" id="WP_305022056.1">
    <property type="nucleotide sequence ID" value="NZ_JAUQTB010000001.1"/>
</dbReference>
<reference evidence="1 2" key="1">
    <citation type="submission" date="2023-07" db="EMBL/GenBank/DDBJ databases">
        <title>Paenibacillus sp. JX-17 nov. isolated from soil.</title>
        <authorList>
            <person name="Wan Y."/>
            <person name="Liu B."/>
        </authorList>
    </citation>
    <scope>NUCLEOTIDE SEQUENCE [LARGE SCALE GENOMIC DNA]</scope>
    <source>
        <strain evidence="1 2">JX-17</strain>
    </source>
</reference>
<organism evidence="1 2">
    <name type="scientific">Paenibacillus lacisoli</name>
    <dbReference type="NCBI Taxonomy" id="3064525"/>
    <lineage>
        <taxon>Bacteria</taxon>
        <taxon>Bacillati</taxon>
        <taxon>Bacillota</taxon>
        <taxon>Bacilli</taxon>
        <taxon>Bacillales</taxon>
        <taxon>Paenibacillaceae</taxon>
        <taxon>Paenibacillus</taxon>
    </lineage>
</organism>
<name>A0ABT9CA07_9BACL</name>
<protein>
    <recommendedName>
        <fullName evidence="3">DUF1292 domain-containing protein</fullName>
    </recommendedName>
</protein>
<accession>A0ABT9CA07</accession>
<keyword evidence="2" id="KW-1185">Reference proteome</keyword>